<keyword evidence="2" id="KW-0813">Transport</keyword>
<dbReference type="InterPro" id="IPR036942">
    <property type="entry name" value="Beta-barrel_TonB_sf"/>
</dbReference>
<feature type="domain" description="TonB-dependent receptor plug" evidence="10">
    <location>
        <begin position="75"/>
        <end position="181"/>
    </location>
</feature>
<reference evidence="11" key="1">
    <citation type="submission" date="2016-10" db="EMBL/GenBank/DDBJ databases">
        <title>Sequence of Gallionella enrichment culture.</title>
        <authorList>
            <person name="Poehlein A."/>
            <person name="Muehling M."/>
            <person name="Daniel R."/>
        </authorList>
    </citation>
    <scope>NUCLEOTIDE SEQUENCE</scope>
</reference>
<keyword evidence="4" id="KW-0812">Transmembrane</keyword>
<evidence type="ECO:0000256" key="7">
    <source>
        <dbReference type="ARBA" id="ARBA00023065"/>
    </source>
</evidence>
<name>A0A1J5U3Q1_9ZZZZ</name>
<dbReference type="InterPro" id="IPR037066">
    <property type="entry name" value="Plug_dom_sf"/>
</dbReference>
<dbReference type="GO" id="GO:0015344">
    <property type="term" value="F:siderophore uptake transmembrane transporter activity"/>
    <property type="evidence" value="ECO:0007669"/>
    <property type="project" value="TreeGrafter"/>
</dbReference>
<dbReference type="PANTHER" id="PTHR32552:SF68">
    <property type="entry name" value="FERRICHROME OUTER MEMBRANE TRANSPORTER_PHAGE RECEPTOR"/>
    <property type="match status" value="1"/>
</dbReference>
<keyword evidence="9" id="KW-0998">Cell outer membrane</keyword>
<evidence type="ECO:0000256" key="6">
    <source>
        <dbReference type="ARBA" id="ARBA00023004"/>
    </source>
</evidence>
<evidence type="ECO:0000256" key="9">
    <source>
        <dbReference type="ARBA" id="ARBA00023237"/>
    </source>
</evidence>
<dbReference type="PANTHER" id="PTHR32552">
    <property type="entry name" value="FERRICHROME IRON RECEPTOR-RELATED"/>
    <property type="match status" value="1"/>
</dbReference>
<protein>
    <submittedName>
        <fullName evidence="11">Putative TonB-dependent receptor BfrD</fullName>
    </submittedName>
</protein>
<dbReference type="AlphaFoldDB" id="A0A1J5U3Q1"/>
<proteinExistence type="predicted"/>
<evidence type="ECO:0000256" key="1">
    <source>
        <dbReference type="ARBA" id="ARBA00004571"/>
    </source>
</evidence>
<keyword evidence="5" id="KW-0732">Signal</keyword>
<dbReference type="InterPro" id="IPR039426">
    <property type="entry name" value="TonB-dep_rcpt-like"/>
</dbReference>
<dbReference type="Gene3D" id="2.40.170.20">
    <property type="entry name" value="TonB-dependent receptor, beta-barrel domain"/>
    <property type="match status" value="1"/>
</dbReference>
<keyword evidence="7" id="KW-0406">Ion transport</keyword>
<evidence type="ECO:0000256" key="4">
    <source>
        <dbReference type="ARBA" id="ARBA00022692"/>
    </source>
</evidence>
<keyword evidence="11" id="KW-0675">Receptor</keyword>
<dbReference type="EMBL" id="MLJW01000002">
    <property type="protein sequence ID" value="OIR18934.1"/>
    <property type="molecule type" value="Genomic_DNA"/>
</dbReference>
<comment type="caution">
    <text evidence="11">The sequence shown here is derived from an EMBL/GenBank/DDBJ whole genome shotgun (WGS) entry which is preliminary data.</text>
</comment>
<accession>A0A1J5U3Q1</accession>
<evidence type="ECO:0000256" key="3">
    <source>
        <dbReference type="ARBA" id="ARBA00022496"/>
    </source>
</evidence>
<dbReference type="Gene3D" id="2.170.130.10">
    <property type="entry name" value="TonB-dependent receptor, plug domain"/>
    <property type="match status" value="1"/>
</dbReference>
<evidence type="ECO:0000256" key="5">
    <source>
        <dbReference type="ARBA" id="ARBA00022729"/>
    </source>
</evidence>
<comment type="subcellular location">
    <subcellularLocation>
        <location evidence="1">Cell outer membrane</location>
        <topology evidence="1">Multi-pass membrane protein</topology>
    </subcellularLocation>
</comment>
<dbReference type="GO" id="GO:0009279">
    <property type="term" value="C:cell outer membrane"/>
    <property type="evidence" value="ECO:0007669"/>
    <property type="project" value="UniProtKB-SubCell"/>
</dbReference>
<gene>
    <name evidence="11" type="primary">bfrD_1</name>
    <name evidence="11" type="ORF">GALL_12770</name>
</gene>
<dbReference type="SUPFAM" id="SSF56935">
    <property type="entry name" value="Porins"/>
    <property type="match status" value="1"/>
</dbReference>
<keyword evidence="6" id="KW-0408">Iron</keyword>
<evidence type="ECO:0000256" key="8">
    <source>
        <dbReference type="ARBA" id="ARBA00023136"/>
    </source>
</evidence>
<keyword evidence="8" id="KW-0472">Membrane</keyword>
<keyword evidence="3" id="KW-0410">Iron transport</keyword>
<dbReference type="Pfam" id="PF07715">
    <property type="entry name" value="Plug"/>
    <property type="match status" value="1"/>
</dbReference>
<evidence type="ECO:0000313" key="11">
    <source>
        <dbReference type="EMBL" id="OIR18934.1"/>
    </source>
</evidence>
<evidence type="ECO:0000256" key="2">
    <source>
        <dbReference type="ARBA" id="ARBA00022448"/>
    </source>
</evidence>
<sequence>MNTRIPIHRSFALAAALTLGVQASARAQTAPADSTPPPTQDQPVQLDTFVVSTAKDNGYTAVDSLAGGRQSAPIRVTPAAMSSITRAFIDDLALTNVQDMLKWSLNAVPTDFRNGISGASGGEVFNFWSVSIRGDSHVQGGNPPTKNYFPTFMVLDTYNLDRVEIDSGPNSILFGIGDIGGSMTSYTKVAEFGKDFNRLSYQTSNYGGYRVTLDANQAVTRNFALRLNALAANEKGWKQGDNHKKRAIDLAGTWRIGDKTQVRFEVEGWKEEKTVFAQSLQDGASLWDGKTTSATWGSSIANSGSNPLTTAGAPGVTQMNAWGGPQHYYVWTPSVGLMNWAGGARTMGTGDVAWGAYLRPYSFTFGPTGTTIAALPSEDFAVTPADGLLKPEDVNATVSLDQRINDNCEFSVQAYRYVDDAKAKNFEGAGGGLGFGEAIDLNQQLPNGQPNPNYGKRYSDFFLDAQTQDHKVGEIRGQFSYHFDRTVFGVPVKQLFSVSGGRQVTDYNARQYIATVMNNYDQNNWTQSMVWGRVYWDHPQAALNLPSTYQGMNIVYQPLPFNWYDFNSRQTIKYGGLYSLTRLWNDRLNISLGARRDSYDNWKVGLRGPSNPPTIANGSGNTYSAGFVGYVTPWLGIVGNVSDNYQPAAGGLAPSIFGKVFGPSFGRGRNIGLRVSTKDGRYYASLNYYNDKSQNVIGGDSPDFQGIWNDYFMAGGSVTAIGPAGVVTGGPGTYHANMSYIDTYDVKYTGTELELTASPTKNFRIQLHYSVPKGEKQNDGPNAAAYFAQNLSTWQAAAGANTPESQKLATDLSNAQNSIKSVSVPTITGHLVKSMFNVFAVYSFTDDTFRGLEVGAGATSLGQQYGNPWDNVNGQRTLSPSYTTYSALVAYAHTFDIGSRKVRAKFQLNVDNLFGKDTLVFLSYQGYGNNLSQGMDYNLVAPRKVTLSATFEF</sequence>
<evidence type="ECO:0000259" key="10">
    <source>
        <dbReference type="Pfam" id="PF07715"/>
    </source>
</evidence>
<organism evidence="11">
    <name type="scientific">mine drainage metagenome</name>
    <dbReference type="NCBI Taxonomy" id="410659"/>
    <lineage>
        <taxon>unclassified sequences</taxon>
        <taxon>metagenomes</taxon>
        <taxon>ecological metagenomes</taxon>
    </lineage>
</organism>
<dbReference type="InterPro" id="IPR012910">
    <property type="entry name" value="Plug_dom"/>
</dbReference>